<feature type="domain" description="DUF218" evidence="1">
    <location>
        <begin position="293"/>
        <end position="396"/>
    </location>
</feature>
<accession>A0ABY4CWD6</accession>
<dbReference type="Pfam" id="PF02698">
    <property type="entry name" value="DUF218"/>
    <property type="match status" value="1"/>
</dbReference>
<evidence type="ECO:0000259" key="1">
    <source>
        <dbReference type="Pfam" id="PF02698"/>
    </source>
</evidence>
<protein>
    <submittedName>
        <fullName evidence="2">YdcF family protein</fullName>
    </submittedName>
</protein>
<gene>
    <name evidence="2" type="ORF">MTX78_14350</name>
</gene>
<dbReference type="Gene3D" id="3.40.50.620">
    <property type="entry name" value="HUPs"/>
    <property type="match status" value="1"/>
</dbReference>
<dbReference type="Proteomes" id="UP000831113">
    <property type="component" value="Chromosome"/>
</dbReference>
<keyword evidence="3" id="KW-1185">Reference proteome</keyword>
<organism evidence="2 3">
    <name type="scientific">Hymenobacter tibetensis</name>
    <dbReference type="NCBI Taxonomy" id="497967"/>
    <lineage>
        <taxon>Bacteria</taxon>
        <taxon>Pseudomonadati</taxon>
        <taxon>Bacteroidota</taxon>
        <taxon>Cytophagia</taxon>
        <taxon>Cytophagales</taxon>
        <taxon>Hymenobacteraceae</taxon>
        <taxon>Hymenobacter</taxon>
    </lineage>
</organism>
<dbReference type="EMBL" id="CP094669">
    <property type="protein sequence ID" value="UOG73304.1"/>
    <property type="molecule type" value="Genomic_DNA"/>
</dbReference>
<dbReference type="CDD" id="cd06259">
    <property type="entry name" value="YdcF-like"/>
    <property type="match status" value="1"/>
</dbReference>
<dbReference type="InterPro" id="IPR003848">
    <property type="entry name" value="DUF218"/>
</dbReference>
<name>A0ABY4CWD6_9BACT</name>
<evidence type="ECO:0000313" key="2">
    <source>
        <dbReference type="EMBL" id="UOG73304.1"/>
    </source>
</evidence>
<dbReference type="RefSeq" id="WP_243795505.1">
    <property type="nucleotide sequence ID" value="NZ_CP094669.1"/>
</dbReference>
<sequence length="435" mass="48542">MLDDNVKRATAHRFPAGLWRAFFALLACFSGLAFTGFGQSPFPRPAAAYADSALLAQAFPLLSVFEESPALQRALQNDKALQTVARRQAARSYQALSEGTPDAQRYADSVVWKPQEIRLIQQALVHTYANSPEFRALLAPTIGPAGRYPLYLNRPDTAVLRLAWQDAARGLNRILRVYLANQKPRYPAIDSSSFPRHDATLAQKVRTALLPVSKKQRQRPTAYYALPLQAARLALRLNDRDEAIRYEPLSAGLNQAPRAAVRHTTWARYPYSVLLVPGLGPEKPGVALDTLGAFRCRLAAARYRQGLAPFIVVSGGHVHPNKTPYCEAVEMKKYLVQTQGLPDSVVFIEPYARHTTTNLRNTARMLYAFGIPTDRPVLVVTDVSQSRYILGMEERCRRELGYVPYRGLQKVSSEENAFFPVPAARQPDPYDPLDP</sequence>
<dbReference type="InterPro" id="IPR014729">
    <property type="entry name" value="Rossmann-like_a/b/a_fold"/>
</dbReference>
<reference evidence="2 3" key="1">
    <citation type="submission" date="2022-03" db="EMBL/GenBank/DDBJ databases">
        <title>Hymenobactersp. isolated from the air.</title>
        <authorList>
            <person name="Won M."/>
            <person name="Kwon S.-W."/>
        </authorList>
    </citation>
    <scope>NUCLEOTIDE SEQUENCE [LARGE SCALE GENOMIC DNA]</scope>
    <source>
        <strain evidence="2 3">KACC 21982</strain>
    </source>
</reference>
<proteinExistence type="predicted"/>
<evidence type="ECO:0000313" key="3">
    <source>
        <dbReference type="Proteomes" id="UP000831113"/>
    </source>
</evidence>